<comment type="subcellular location">
    <subcellularLocation>
        <location evidence="1 7">Membrane</location>
        <topology evidence="1 7">Multi-pass membrane protein</topology>
    </subcellularLocation>
</comment>
<feature type="transmembrane region" description="Helical" evidence="8">
    <location>
        <begin position="332"/>
        <end position="352"/>
    </location>
</feature>
<protein>
    <submittedName>
        <fullName evidence="9">Uncharacterized protein</fullName>
    </submittedName>
</protein>
<feature type="transmembrane region" description="Helical" evidence="8">
    <location>
        <begin position="220"/>
        <end position="242"/>
    </location>
</feature>
<dbReference type="SUPFAM" id="SSF103473">
    <property type="entry name" value="MFS general substrate transporter"/>
    <property type="match status" value="1"/>
</dbReference>
<name>A0A817NVY0_9BILA</name>
<dbReference type="Proteomes" id="UP000663872">
    <property type="component" value="Unassembled WGS sequence"/>
</dbReference>
<evidence type="ECO:0000256" key="6">
    <source>
        <dbReference type="ARBA" id="ARBA00023136"/>
    </source>
</evidence>
<dbReference type="Proteomes" id="UP000663825">
    <property type="component" value="Unassembled WGS sequence"/>
</dbReference>
<evidence type="ECO:0000313" key="9">
    <source>
        <dbReference type="EMBL" id="CAF3128254.1"/>
    </source>
</evidence>
<feature type="transmembrane region" description="Helical" evidence="8">
    <location>
        <begin position="33"/>
        <end position="53"/>
    </location>
</feature>
<dbReference type="EMBL" id="CAJNYT010000552">
    <property type="protein sequence ID" value="CAF3354861.1"/>
    <property type="molecule type" value="Genomic_DNA"/>
</dbReference>
<feature type="transmembrane region" description="Helical" evidence="8">
    <location>
        <begin position="189"/>
        <end position="208"/>
    </location>
</feature>
<dbReference type="GO" id="GO:0016020">
    <property type="term" value="C:membrane"/>
    <property type="evidence" value="ECO:0007669"/>
    <property type="project" value="UniProtKB-SubCell"/>
</dbReference>
<proteinExistence type="inferred from homology"/>
<comment type="similarity">
    <text evidence="2 7">Belongs to the major facilitator superfamily. Proton-dependent oligopeptide transporter (POT/PTR) (TC 2.A.17) family.</text>
</comment>
<evidence type="ECO:0000256" key="1">
    <source>
        <dbReference type="ARBA" id="ARBA00004141"/>
    </source>
</evidence>
<keyword evidence="3 7" id="KW-0812">Transmembrane</keyword>
<feature type="transmembrane region" description="Helical" evidence="8">
    <location>
        <begin position="372"/>
        <end position="395"/>
    </location>
</feature>
<dbReference type="PROSITE" id="PS01023">
    <property type="entry name" value="PTR2_2"/>
    <property type="match status" value="1"/>
</dbReference>
<dbReference type="PANTHER" id="PTHR11654">
    <property type="entry name" value="OLIGOPEPTIDE TRANSPORTER-RELATED"/>
    <property type="match status" value="1"/>
</dbReference>
<dbReference type="GO" id="GO:0022857">
    <property type="term" value="F:transmembrane transporter activity"/>
    <property type="evidence" value="ECO:0007669"/>
    <property type="project" value="InterPro"/>
</dbReference>
<keyword evidence="4" id="KW-0653">Protein transport</keyword>
<feature type="transmembrane region" description="Helical" evidence="8">
    <location>
        <begin position="525"/>
        <end position="546"/>
    </location>
</feature>
<feature type="transmembrane region" description="Helical" evidence="8">
    <location>
        <begin position="104"/>
        <end position="122"/>
    </location>
</feature>
<accession>A0A817NVY0</accession>
<dbReference type="InterPro" id="IPR000109">
    <property type="entry name" value="POT_fam"/>
</dbReference>
<feature type="transmembrane region" description="Helical" evidence="8">
    <location>
        <begin position="483"/>
        <end position="505"/>
    </location>
</feature>
<evidence type="ECO:0000256" key="3">
    <source>
        <dbReference type="ARBA" id="ARBA00022692"/>
    </source>
</evidence>
<keyword evidence="6 8" id="KW-0472">Membrane</keyword>
<evidence type="ECO:0000256" key="8">
    <source>
        <dbReference type="SAM" id="Phobius"/>
    </source>
</evidence>
<evidence type="ECO:0000256" key="2">
    <source>
        <dbReference type="ARBA" id="ARBA00005982"/>
    </source>
</evidence>
<evidence type="ECO:0000313" key="10">
    <source>
        <dbReference type="EMBL" id="CAF3354861.1"/>
    </source>
</evidence>
<dbReference type="InterPro" id="IPR036259">
    <property type="entry name" value="MFS_trans_sf"/>
</dbReference>
<evidence type="ECO:0000256" key="4">
    <source>
        <dbReference type="ARBA" id="ARBA00022856"/>
    </source>
</evidence>
<dbReference type="AlphaFoldDB" id="A0A817NVY0"/>
<reference evidence="9" key="1">
    <citation type="submission" date="2021-02" db="EMBL/GenBank/DDBJ databases">
        <authorList>
            <person name="Nowell W R."/>
        </authorList>
    </citation>
    <scope>NUCLEOTIDE SEQUENCE</scope>
</reference>
<organism evidence="9 11">
    <name type="scientific">Rotaria socialis</name>
    <dbReference type="NCBI Taxonomy" id="392032"/>
    <lineage>
        <taxon>Eukaryota</taxon>
        <taxon>Metazoa</taxon>
        <taxon>Spiralia</taxon>
        <taxon>Gnathifera</taxon>
        <taxon>Rotifera</taxon>
        <taxon>Eurotatoria</taxon>
        <taxon>Bdelloidea</taxon>
        <taxon>Philodinida</taxon>
        <taxon>Philodinidae</taxon>
        <taxon>Rotaria</taxon>
    </lineage>
</organism>
<keyword evidence="4" id="KW-0571">Peptide transport</keyword>
<dbReference type="EMBL" id="CAJNXB010001072">
    <property type="protein sequence ID" value="CAF3128254.1"/>
    <property type="molecule type" value="Genomic_DNA"/>
</dbReference>
<feature type="transmembrane region" description="Helical" evidence="8">
    <location>
        <begin position="447"/>
        <end position="476"/>
    </location>
</feature>
<dbReference type="GO" id="GO:0006857">
    <property type="term" value="P:oligopeptide transport"/>
    <property type="evidence" value="ECO:0007669"/>
    <property type="project" value="InterPro"/>
</dbReference>
<dbReference type="Gene3D" id="1.20.1250.20">
    <property type="entry name" value="MFS general substrate transporter like domains"/>
    <property type="match status" value="1"/>
</dbReference>
<dbReference type="OrthoDB" id="205993at2759"/>
<gene>
    <name evidence="10" type="ORF">GRG538_LOCUS5871</name>
    <name evidence="9" type="ORF">TIS948_LOCUS8384</name>
</gene>
<keyword evidence="5 8" id="KW-1133">Transmembrane helix</keyword>
<dbReference type="Pfam" id="PF00854">
    <property type="entry name" value="PTR2"/>
    <property type="match status" value="1"/>
</dbReference>
<evidence type="ECO:0000256" key="5">
    <source>
        <dbReference type="ARBA" id="ARBA00022989"/>
    </source>
</evidence>
<comment type="caution">
    <text evidence="9">The sequence shown here is derived from an EMBL/GenBank/DDBJ whole genome shotgun (WGS) entry which is preliminary data.</text>
</comment>
<feature type="transmembrane region" description="Helical" evidence="8">
    <location>
        <begin position="407"/>
        <end position="427"/>
    </location>
</feature>
<evidence type="ECO:0000313" key="11">
    <source>
        <dbReference type="Proteomes" id="UP000663825"/>
    </source>
</evidence>
<feature type="transmembrane region" description="Helical" evidence="8">
    <location>
        <begin position="73"/>
        <end position="92"/>
    </location>
</feature>
<sequence length="577" mass="64707">MDEPNSEESTALITDHGVPLAVRDNRSLNAKRLASYLILASTVCERLAFYSLAINLVVTLKYTELNWNPSNSATASFIFFGTSYISTLIFAVISDAKLGRAKTIIIGFFLYFSSYIMIILIANTKTHASICPNTTDSHSSIISEHCGPQIVGTLISMAIGVGAVQANMAVFGAEQIHESKVTSRYFDKYYIAVNIGAIIATLSIPVVQTDADSQTNSNNYFYGYLLAIFMLSVAFALFIIGFRYYIHTPPQDTVIAQCIPVVISAWQAWRKYHKNKLVVHRYNGDTMSRNGQERVIANEDETLSFLDYAKATNNGKSLDRHVNNVKILNRSIIVFLLLIPYWIIYYQVQITFPLQGKQMKMAFLNNEKPMPITWMSLGDSVTIIISITILNTVVYKFFDTHNRQLTIKIKLIIGMVLASLAMCITGIVEMDRQKYCTEEKDDSNLSIYFQLPQTICMGLSEVFATVASLEFAYVVAPRSAQSLLMSLQFCSLGLASFIGKGYLSIYSTTSSSVDFSCLSLNQWTFSAYFFILAVLQVAFMIVFIVCDRNFQILKLNLQQKKTIQYRESLSNSSVVTK</sequence>
<keyword evidence="7" id="KW-0813">Transport</keyword>
<evidence type="ECO:0000256" key="7">
    <source>
        <dbReference type="RuleBase" id="RU003755"/>
    </source>
</evidence>
<dbReference type="InterPro" id="IPR018456">
    <property type="entry name" value="PTR2_symporter_CS"/>
</dbReference>